<dbReference type="PANTHER" id="PTHR24056:SF177">
    <property type="entry name" value="CYCLIN-DEPENDENT KINASE-LIKE 3"/>
    <property type="match status" value="1"/>
</dbReference>
<evidence type="ECO:0000256" key="7">
    <source>
        <dbReference type="PROSITE-ProRule" id="PRU10141"/>
    </source>
</evidence>
<feature type="region of interest" description="Disordered" evidence="8">
    <location>
        <begin position="396"/>
        <end position="419"/>
    </location>
</feature>
<evidence type="ECO:0000256" key="8">
    <source>
        <dbReference type="SAM" id="MobiDB-lite"/>
    </source>
</evidence>
<evidence type="ECO:0000313" key="11">
    <source>
        <dbReference type="RefSeq" id="XP_015284954.1"/>
    </source>
</evidence>
<dbReference type="InterPro" id="IPR008271">
    <property type="entry name" value="Ser/Thr_kinase_AS"/>
</dbReference>
<proteinExistence type="inferred from homology"/>
<keyword evidence="2" id="KW-0723">Serine/threonine-protein kinase</keyword>
<protein>
    <submittedName>
        <fullName evidence="11">Cyclin-dependent kinase-like 3</fullName>
    </submittedName>
</protein>
<keyword evidence="10" id="KW-1185">Reference proteome</keyword>
<dbReference type="InterPro" id="IPR011009">
    <property type="entry name" value="Kinase-like_dom_sf"/>
</dbReference>
<name>A0ABM1LG67_GEKJA</name>
<keyword evidence="6 7" id="KW-0067">ATP-binding</keyword>
<evidence type="ECO:0000256" key="4">
    <source>
        <dbReference type="ARBA" id="ARBA00022741"/>
    </source>
</evidence>
<feature type="domain" description="Protein kinase" evidence="9">
    <location>
        <begin position="4"/>
        <end position="286"/>
    </location>
</feature>
<dbReference type="PROSITE" id="PS00107">
    <property type="entry name" value="PROTEIN_KINASE_ATP"/>
    <property type="match status" value="1"/>
</dbReference>
<feature type="binding site" evidence="7">
    <location>
        <position position="33"/>
    </location>
    <ligand>
        <name>ATP</name>
        <dbReference type="ChEBI" id="CHEBI:30616"/>
    </ligand>
</feature>
<evidence type="ECO:0000256" key="3">
    <source>
        <dbReference type="ARBA" id="ARBA00022679"/>
    </source>
</evidence>
<dbReference type="RefSeq" id="XP_015284954.1">
    <property type="nucleotide sequence ID" value="XM_015429468.1"/>
</dbReference>
<evidence type="ECO:0000256" key="5">
    <source>
        <dbReference type="ARBA" id="ARBA00022777"/>
    </source>
</evidence>
<dbReference type="Pfam" id="PF00069">
    <property type="entry name" value="Pkinase"/>
    <property type="match status" value="1"/>
</dbReference>
<dbReference type="Gene3D" id="3.30.200.20">
    <property type="entry name" value="Phosphorylase Kinase, domain 1"/>
    <property type="match status" value="1"/>
</dbReference>
<reference evidence="11" key="1">
    <citation type="submission" date="2025-08" db="UniProtKB">
        <authorList>
            <consortium name="RefSeq"/>
        </authorList>
    </citation>
    <scope>IDENTIFICATION</scope>
</reference>
<feature type="region of interest" description="Disordered" evidence="8">
    <location>
        <begin position="326"/>
        <end position="350"/>
    </location>
</feature>
<evidence type="ECO:0000256" key="6">
    <source>
        <dbReference type="ARBA" id="ARBA00022840"/>
    </source>
</evidence>
<evidence type="ECO:0000259" key="9">
    <source>
        <dbReference type="PROSITE" id="PS50011"/>
    </source>
</evidence>
<dbReference type="GeneID" id="107125980"/>
<dbReference type="InterPro" id="IPR017441">
    <property type="entry name" value="Protein_kinase_ATP_BS"/>
</dbReference>
<dbReference type="SMART" id="SM00220">
    <property type="entry name" value="S_TKc"/>
    <property type="match status" value="1"/>
</dbReference>
<evidence type="ECO:0000256" key="2">
    <source>
        <dbReference type="ARBA" id="ARBA00022527"/>
    </source>
</evidence>
<dbReference type="Proteomes" id="UP000694871">
    <property type="component" value="Unplaced"/>
</dbReference>
<gene>
    <name evidence="11" type="primary">CDKL3</name>
</gene>
<keyword evidence="5" id="KW-0418">Kinase</keyword>
<evidence type="ECO:0000313" key="10">
    <source>
        <dbReference type="Proteomes" id="UP000694871"/>
    </source>
</evidence>
<organism evidence="10 11">
    <name type="scientific">Gekko japonicus</name>
    <name type="common">Schlegel's Japanese gecko</name>
    <dbReference type="NCBI Taxonomy" id="146911"/>
    <lineage>
        <taxon>Eukaryota</taxon>
        <taxon>Metazoa</taxon>
        <taxon>Chordata</taxon>
        <taxon>Craniata</taxon>
        <taxon>Vertebrata</taxon>
        <taxon>Euteleostomi</taxon>
        <taxon>Lepidosauria</taxon>
        <taxon>Squamata</taxon>
        <taxon>Bifurcata</taxon>
        <taxon>Gekkota</taxon>
        <taxon>Gekkonidae</taxon>
        <taxon>Gekkoninae</taxon>
        <taxon>Gekko</taxon>
    </lineage>
</organism>
<dbReference type="InterPro" id="IPR000719">
    <property type="entry name" value="Prot_kinase_dom"/>
</dbReference>
<accession>A0ABM1LG67</accession>
<dbReference type="InterPro" id="IPR050108">
    <property type="entry name" value="CDK"/>
</dbReference>
<sequence>MEMYDVLGKVGEGSYGMVMKCKHKETGHIVAIKMFYEKPEKSVNKIAMREIKFLKQFRHENLVNLIEVFRLKKRIHIVFEFIDHTILDELQHYSHGLENRKLKRYLFQILRAVDYLHSNNVIHRDIKPENILVSQTGITKLCDFGFARTLAAPGDIYTDYVATRWYRAPELVLKDTTYGKPVDIWALGCMIIEMATGNPFLPSSSDLDLLHKIVTKVGNLTPHLQSIFIRSPVFSGMVLPEVQHPKCARKKYPKLNGLLADMVHACLQMDPADRISSADLLQHEYFTRDGFVEKFLPELNAKLLQETKQSCLSKFRDNNKETEQIKDEKRAAHINVPQNGPVGKDTEKDKKAKEIKVKGIKMKGVKSELSEMKKTEQEDTTFQWVAVSQNALNLPHESKPTSNDGTALPAPGTDVGGAKEDSVQASSMTMPRIHQNCGNLTTNFSSHYLCSNSRLDKAKKRRSPWPSVGQVGSNNRQEEGGISQNPIEKVSLYERAAQIDQMVNINRKKRNISRCEKRDIHFPELTTTGQQKELKGMENQELINTLKMCSNAYKRGATALWRYNTQEMYSMNSPHSCQV</sequence>
<feature type="region of interest" description="Disordered" evidence="8">
    <location>
        <begin position="460"/>
        <end position="481"/>
    </location>
</feature>
<dbReference type="Gene3D" id="1.10.510.10">
    <property type="entry name" value="Transferase(Phosphotransferase) domain 1"/>
    <property type="match status" value="1"/>
</dbReference>
<dbReference type="PROSITE" id="PS00108">
    <property type="entry name" value="PROTEIN_KINASE_ST"/>
    <property type="match status" value="1"/>
</dbReference>
<keyword evidence="4 7" id="KW-0547">Nucleotide-binding</keyword>
<dbReference type="PANTHER" id="PTHR24056">
    <property type="entry name" value="CELL DIVISION PROTEIN KINASE"/>
    <property type="match status" value="1"/>
</dbReference>
<evidence type="ECO:0000256" key="1">
    <source>
        <dbReference type="ARBA" id="ARBA00006485"/>
    </source>
</evidence>
<keyword evidence="3" id="KW-0808">Transferase</keyword>
<comment type="similarity">
    <text evidence="1">Belongs to the protein kinase superfamily. CMGC Ser/Thr protein kinase family. CDC2/CDKX subfamily.</text>
</comment>
<dbReference type="PROSITE" id="PS50011">
    <property type="entry name" value="PROTEIN_KINASE_DOM"/>
    <property type="match status" value="1"/>
</dbReference>
<dbReference type="SUPFAM" id="SSF56112">
    <property type="entry name" value="Protein kinase-like (PK-like)"/>
    <property type="match status" value="1"/>
</dbReference>